<dbReference type="EMBL" id="UINC01008842">
    <property type="protein sequence ID" value="SVA39736.1"/>
    <property type="molecule type" value="Genomic_DNA"/>
</dbReference>
<keyword evidence="4" id="KW-0479">Metal-binding</keyword>
<evidence type="ECO:0000256" key="5">
    <source>
        <dbReference type="ARBA" id="ARBA00022801"/>
    </source>
</evidence>
<dbReference type="PANTHER" id="PTHR30001:SF0">
    <property type="entry name" value="RIBONUCLEASE G"/>
    <property type="match status" value="1"/>
</dbReference>
<dbReference type="GO" id="GO:0006364">
    <property type="term" value="P:rRNA processing"/>
    <property type="evidence" value="ECO:0007669"/>
    <property type="project" value="TreeGrafter"/>
</dbReference>
<evidence type="ECO:0000256" key="7">
    <source>
        <dbReference type="ARBA" id="ARBA00022884"/>
    </source>
</evidence>
<evidence type="ECO:0000256" key="1">
    <source>
        <dbReference type="ARBA" id="ARBA00001946"/>
    </source>
</evidence>
<feature type="domain" description="RNA-binding protein AU-1/Ribonuclease E/G" evidence="8">
    <location>
        <begin position="152"/>
        <end position="419"/>
    </location>
</feature>
<reference evidence="10" key="1">
    <citation type="submission" date="2018-05" db="EMBL/GenBank/DDBJ databases">
        <authorList>
            <person name="Lanie J.A."/>
            <person name="Ng W.-L."/>
            <person name="Kazmierczak K.M."/>
            <person name="Andrzejewski T.M."/>
            <person name="Davidsen T.M."/>
            <person name="Wayne K.J."/>
            <person name="Tettelin H."/>
            <person name="Glass J.I."/>
            <person name="Rusch D."/>
            <person name="Podicherti R."/>
            <person name="Tsui H.-C.T."/>
            <person name="Winkler M.E."/>
        </authorList>
    </citation>
    <scope>NUCLEOTIDE SEQUENCE</scope>
</reference>
<dbReference type="GO" id="GO:0005737">
    <property type="term" value="C:cytoplasm"/>
    <property type="evidence" value="ECO:0007669"/>
    <property type="project" value="TreeGrafter"/>
</dbReference>
<keyword evidence="3" id="KW-0540">Nuclease</keyword>
<keyword evidence="2" id="KW-0963">Cytoplasm</keyword>
<feature type="domain" description="RNase E/G thioredoxin-like" evidence="9">
    <location>
        <begin position="431"/>
        <end position="515"/>
    </location>
</feature>
<protein>
    <recommendedName>
        <fullName evidence="11">S1 motif domain-containing protein</fullName>
    </recommendedName>
</protein>
<dbReference type="GO" id="GO:0046872">
    <property type="term" value="F:metal ion binding"/>
    <property type="evidence" value="ECO:0007669"/>
    <property type="project" value="UniProtKB-KW"/>
</dbReference>
<keyword evidence="6" id="KW-0460">Magnesium</keyword>
<sequence>MPSEILINSNAREIRVALTENNQLAELFIEHQAHKGIVGNIYKGKVTKVLPGMQVAFVDMGLDKAGFLCANDIEITEIPESKKKDWAIDQNKNTTSYQEEKSTLFDEGSSIRKAKHQVPIQALLEEGQEVVVQVTKNPLGTKGARITMHIGLPGRYLVYLPTSSETFISRRIENETERTRLKTILQETENLGGGYIVRTAGQECEKIDFEPDLDFLHRLWERLQKKAEETPPCNILYEDLNLTFRSMRDLVTSDVARIVLDSKLEYQSCLKFCKDYLPHICNNIELYQEPAPIFDHFGIEIEINRALDRKVWLKSGGYILIDQTEALIAIDVNTGKYVGSCDPEETILKTNLEAVKEIVFQLRLRNIGGIIIVDFIDMIREESKEAVWNGLTQSLKNDRSRTKILKISELGLVEMTRKRSRESLVQTLCNTCSYCDGKGHNKSPTTICNEIIRSVQRISTNNYLNRKNVTIEMHPFVYDVFFEEETSFLEQAEQEYGLEVKLKENHELHQEKYNISID</sequence>
<dbReference type="Pfam" id="PF20833">
    <property type="entry name" value="RNase_E_G_Thio"/>
    <property type="match status" value="1"/>
</dbReference>
<evidence type="ECO:0000256" key="2">
    <source>
        <dbReference type="ARBA" id="ARBA00022490"/>
    </source>
</evidence>
<dbReference type="InterPro" id="IPR019307">
    <property type="entry name" value="RNA-bd_AU-1/RNase_E/G"/>
</dbReference>
<evidence type="ECO:0000256" key="3">
    <source>
        <dbReference type="ARBA" id="ARBA00022722"/>
    </source>
</evidence>
<evidence type="ECO:0000259" key="8">
    <source>
        <dbReference type="Pfam" id="PF10150"/>
    </source>
</evidence>
<dbReference type="Pfam" id="PF10150">
    <property type="entry name" value="RNase_E_G"/>
    <property type="match status" value="1"/>
</dbReference>
<dbReference type="SUPFAM" id="SSF50249">
    <property type="entry name" value="Nucleic acid-binding proteins"/>
    <property type="match status" value="1"/>
</dbReference>
<evidence type="ECO:0000313" key="10">
    <source>
        <dbReference type="EMBL" id="SVA39736.1"/>
    </source>
</evidence>
<comment type="cofactor">
    <cofactor evidence="1">
        <name>Mg(2+)</name>
        <dbReference type="ChEBI" id="CHEBI:18420"/>
    </cofactor>
</comment>
<evidence type="ECO:0000256" key="4">
    <source>
        <dbReference type="ARBA" id="ARBA00022723"/>
    </source>
</evidence>
<dbReference type="GO" id="GO:0003723">
    <property type="term" value="F:RNA binding"/>
    <property type="evidence" value="ECO:0007669"/>
    <property type="project" value="UniProtKB-KW"/>
</dbReference>
<proteinExistence type="predicted"/>
<accession>A0A381VH97</accession>
<dbReference type="GO" id="GO:0004540">
    <property type="term" value="F:RNA nuclease activity"/>
    <property type="evidence" value="ECO:0007669"/>
    <property type="project" value="InterPro"/>
</dbReference>
<organism evidence="10">
    <name type="scientific">marine metagenome</name>
    <dbReference type="NCBI Taxonomy" id="408172"/>
    <lineage>
        <taxon>unclassified sequences</taxon>
        <taxon>metagenomes</taxon>
        <taxon>ecological metagenomes</taxon>
    </lineage>
</organism>
<name>A0A381VH97_9ZZZZ</name>
<dbReference type="CDD" id="cd04453">
    <property type="entry name" value="S1_RNase_E"/>
    <property type="match status" value="1"/>
</dbReference>
<evidence type="ECO:0000259" key="9">
    <source>
        <dbReference type="Pfam" id="PF20833"/>
    </source>
</evidence>
<keyword evidence="5" id="KW-0378">Hydrolase</keyword>
<dbReference type="AlphaFoldDB" id="A0A381VH97"/>
<dbReference type="GO" id="GO:0016787">
    <property type="term" value="F:hydrolase activity"/>
    <property type="evidence" value="ECO:0007669"/>
    <property type="project" value="UniProtKB-KW"/>
</dbReference>
<dbReference type="Gene3D" id="3.40.1260.20">
    <property type="entry name" value="Ribonuclease E, catalytic domain"/>
    <property type="match status" value="1"/>
</dbReference>
<gene>
    <name evidence="10" type="ORF">METZ01_LOCUS92590</name>
</gene>
<dbReference type="InterPro" id="IPR012340">
    <property type="entry name" value="NA-bd_OB-fold"/>
</dbReference>
<evidence type="ECO:0000256" key="6">
    <source>
        <dbReference type="ARBA" id="ARBA00022842"/>
    </source>
</evidence>
<evidence type="ECO:0008006" key="11">
    <source>
        <dbReference type="Google" id="ProtNLM"/>
    </source>
</evidence>
<dbReference type="InterPro" id="IPR004659">
    <property type="entry name" value="RNase_E/G"/>
</dbReference>
<dbReference type="Gene3D" id="2.40.50.140">
    <property type="entry name" value="Nucleic acid-binding proteins"/>
    <property type="match status" value="1"/>
</dbReference>
<dbReference type="InterPro" id="IPR048583">
    <property type="entry name" value="RNase_E_G_thioredoxin-like"/>
</dbReference>
<dbReference type="NCBIfam" id="TIGR00757">
    <property type="entry name" value="RNaseEG"/>
    <property type="match status" value="1"/>
</dbReference>
<dbReference type="PANTHER" id="PTHR30001">
    <property type="entry name" value="RIBONUCLEASE"/>
    <property type="match status" value="1"/>
</dbReference>
<keyword evidence="7" id="KW-0694">RNA-binding</keyword>